<evidence type="ECO:0000313" key="1">
    <source>
        <dbReference type="EMBL" id="EDM15473.1"/>
    </source>
</evidence>
<evidence type="ECO:0000313" key="2">
    <source>
        <dbReference type="Proteomes" id="UP000234681"/>
    </source>
</evidence>
<organism evidence="1 2">
    <name type="scientific">Rattus norvegicus</name>
    <name type="common">Rat</name>
    <dbReference type="NCBI Taxonomy" id="10116"/>
    <lineage>
        <taxon>Eukaryota</taxon>
        <taxon>Metazoa</taxon>
        <taxon>Chordata</taxon>
        <taxon>Craniata</taxon>
        <taxon>Vertebrata</taxon>
        <taxon>Euteleostomi</taxon>
        <taxon>Mammalia</taxon>
        <taxon>Eutheria</taxon>
        <taxon>Euarchontoglires</taxon>
        <taxon>Glires</taxon>
        <taxon>Rodentia</taxon>
        <taxon>Myomorpha</taxon>
        <taxon>Muroidea</taxon>
        <taxon>Muridae</taxon>
        <taxon>Murinae</taxon>
        <taxon>Rattus</taxon>
    </lineage>
</organism>
<gene>
    <name evidence="1" type="ORF">rCG_64539</name>
</gene>
<reference evidence="2" key="1">
    <citation type="submission" date="2005-09" db="EMBL/GenBank/DDBJ databases">
        <authorList>
            <person name="Mural R.J."/>
            <person name="Li P.W."/>
            <person name="Adams M.D."/>
            <person name="Amanatides P.G."/>
            <person name="Baden-Tillson H."/>
            <person name="Barnstead M."/>
            <person name="Chin S.H."/>
            <person name="Dew I."/>
            <person name="Evans C.A."/>
            <person name="Ferriera S."/>
            <person name="Flanigan M."/>
            <person name="Fosler C."/>
            <person name="Glodek A."/>
            <person name="Gu Z."/>
            <person name="Holt R.A."/>
            <person name="Jennings D."/>
            <person name="Kraft C.L."/>
            <person name="Lu F."/>
            <person name="Nguyen T."/>
            <person name="Nusskern D.R."/>
            <person name="Pfannkoch C.M."/>
            <person name="Sitter C."/>
            <person name="Sutton G.G."/>
            <person name="Venter J.C."/>
            <person name="Wang Z."/>
            <person name="Woodage T."/>
            <person name="Zheng X.H."/>
            <person name="Zhong F."/>
        </authorList>
    </citation>
    <scope>NUCLEOTIDE SEQUENCE [LARGE SCALE GENOMIC DNA]</scope>
    <source>
        <strain>BN</strain>
        <strain evidence="2">Sprague-Dawley</strain>
    </source>
</reference>
<protein>
    <submittedName>
        <fullName evidence="1">RCG64539</fullName>
    </submittedName>
</protein>
<feature type="non-terminal residue" evidence="1">
    <location>
        <position position="1"/>
    </location>
</feature>
<name>A6IF36_RAT</name>
<accession>A6IF36</accession>
<proteinExistence type="predicted"/>
<dbReference type="AlphaFoldDB" id="A6IF36"/>
<dbReference type="Proteomes" id="UP000234681">
    <property type="component" value="Chromosome 4"/>
</dbReference>
<dbReference type="EMBL" id="CH473959">
    <property type="protein sequence ID" value="EDM15473.1"/>
    <property type="molecule type" value="Genomic_DNA"/>
</dbReference>
<sequence length="16" mass="1797">NNQAQYFGEGTRLSVL</sequence>
<feature type="non-terminal residue" evidence="1">
    <location>
        <position position="16"/>
    </location>
</feature>